<reference evidence="3 4" key="1">
    <citation type="submission" date="2019-02" db="EMBL/GenBank/DDBJ databases">
        <title>Deep-cultivation of Planctomycetes and their phenomic and genomic characterization uncovers novel biology.</title>
        <authorList>
            <person name="Wiegand S."/>
            <person name="Jogler M."/>
            <person name="Boedeker C."/>
            <person name="Pinto D."/>
            <person name="Vollmers J."/>
            <person name="Rivas-Marin E."/>
            <person name="Kohn T."/>
            <person name="Peeters S.H."/>
            <person name="Heuer A."/>
            <person name="Rast P."/>
            <person name="Oberbeckmann S."/>
            <person name="Bunk B."/>
            <person name="Jeske O."/>
            <person name="Meyerdierks A."/>
            <person name="Storesund J.E."/>
            <person name="Kallscheuer N."/>
            <person name="Luecker S."/>
            <person name="Lage O.M."/>
            <person name="Pohl T."/>
            <person name="Merkel B.J."/>
            <person name="Hornburger P."/>
            <person name="Mueller R.-W."/>
            <person name="Bruemmer F."/>
            <person name="Labrenz M."/>
            <person name="Spormann A.M."/>
            <person name="Op den Camp H."/>
            <person name="Overmann J."/>
            <person name="Amann R."/>
            <person name="Jetten M.S.M."/>
            <person name="Mascher T."/>
            <person name="Medema M.H."/>
            <person name="Devos D.P."/>
            <person name="Kaster A.-K."/>
            <person name="Ovreas L."/>
            <person name="Rohde M."/>
            <person name="Galperin M.Y."/>
            <person name="Jogler C."/>
        </authorList>
    </citation>
    <scope>NUCLEOTIDE SEQUENCE [LARGE SCALE GENOMIC DNA]</scope>
    <source>
        <strain evidence="3 4">K22_7</strain>
    </source>
</reference>
<dbReference type="AlphaFoldDB" id="A0A517NHV8"/>
<dbReference type="SMART" id="SM00332">
    <property type="entry name" value="PP2Cc"/>
    <property type="match status" value="1"/>
</dbReference>
<evidence type="ECO:0000259" key="1">
    <source>
        <dbReference type="PROSITE" id="PS50042"/>
    </source>
</evidence>
<dbReference type="InterPro" id="IPR000595">
    <property type="entry name" value="cNMP-bd_dom"/>
</dbReference>
<dbReference type="GO" id="GO:0004722">
    <property type="term" value="F:protein serine/threonine phosphatase activity"/>
    <property type="evidence" value="ECO:0007669"/>
    <property type="project" value="UniProtKB-EC"/>
</dbReference>
<accession>A0A517NHV8</accession>
<dbReference type="Pfam" id="PF13672">
    <property type="entry name" value="PP2C_2"/>
    <property type="match status" value="1"/>
</dbReference>
<dbReference type="CDD" id="cd00038">
    <property type="entry name" value="CAP_ED"/>
    <property type="match status" value="1"/>
</dbReference>
<dbReference type="SMART" id="SM00331">
    <property type="entry name" value="PP2C_SIG"/>
    <property type="match status" value="1"/>
</dbReference>
<feature type="domain" description="Cyclic nucleotide-binding" evidence="1">
    <location>
        <begin position="274"/>
        <end position="389"/>
    </location>
</feature>
<dbReference type="PROSITE" id="PS51746">
    <property type="entry name" value="PPM_2"/>
    <property type="match status" value="1"/>
</dbReference>
<dbReference type="SUPFAM" id="SSF51206">
    <property type="entry name" value="cAMP-binding domain-like"/>
    <property type="match status" value="1"/>
</dbReference>
<proteinExistence type="predicted"/>
<dbReference type="InterPro" id="IPR001932">
    <property type="entry name" value="PPM-type_phosphatase-like_dom"/>
</dbReference>
<sequence>MRITASGDSHVGRVRTGNEDSFLIDESIGLYMVCDGMGGHASGEVASERAIAFASQYIQERKSILATAGKSPGGYFQVVEMLEQAIQFANDQLYRLGMVLAGHQGMGTTLTLVLVLDAKAIMGHVGDSRLYVIRDDRVHQLSTDHTLANEMISQGQLSPDAPELDRYSHVLTRAIGTRGTVEVETLLFDLFPDDVCVLCSDGLSNYLPAAARLGELVDRQWLQSAPSALIEYAMNAGGSDNITAITLLARPGDDPTGGPEDLRRRLKLLKDSFLCKGLSESRAMRLLNHSDLVCASAGQRLAVKNGPDAGVYFIHKGRIALETPDGREVELVSPSYFGETMLLRGGNPLSSAIISEDAELQFISRRRFDALSRRFPKLGRQLYKNLATEICRRYCDQLSLSSTALEDTLLEDEHDLSASVMMFDEEE</sequence>
<dbReference type="PANTHER" id="PTHR13832">
    <property type="entry name" value="PROTEIN PHOSPHATASE 2C"/>
    <property type="match status" value="1"/>
</dbReference>
<dbReference type="Gene3D" id="3.60.40.10">
    <property type="entry name" value="PPM-type phosphatase domain"/>
    <property type="match status" value="1"/>
</dbReference>
<evidence type="ECO:0000313" key="3">
    <source>
        <dbReference type="EMBL" id="QDT06643.1"/>
    </source>
</evidence>
<gene>
    <name evidence="3" type="primary">stp_3</name>
    <name evidence="3" type="ORF">K227x_50590</name>
</gene>
<dbReference type="KEGG" id="rlc:K227x_50590"/>
<name>A0A517NHV8_9BACT</name>
<keyword evidence="4" id="KW-1185">Reference proteome</keyword>
<dbReference type="InterPro" id="IPR018490">
    <property type="entry name" value="cNMP-bd_dom_sf"/>
</dbReference>
<keyword evidence="3" id="KW-0378">Hydrolase</keyword>
<dbReference type="EMBL" id="CP036525">
    <property type="protein sequence ID" value="QDT06643.1"/>
    <property type="molecule type" value="Genomic_DNA"/>
</dbReference>
<dbReference type="EC" id="3.1.3.16" evidence="3"/>
<dbReference type="InterPro" id="IPR036457">
    <property type="entry name" value="PPM-type-like_dom_sf"/>
</dbReference>
<dbReference type="InterPro" id="IPR014710">
    <property type="entry name" value="RmlC-like_jellyroll"/>
</dbReference>
<evidence type="ECO:0000313" key="4">
    <source>
        <dbReference type="Proteomes" id="UP000318538"/>
    </source>
</evidence>
<dbReference type="CDD" id="cd00143">
    <property type="entry name" value="PP2Cc"/>
    <property type="match status" value="1"/>
</dbReference>
<dbReference type="RefSeq" id="WP_145173554.1">
    <property type="nucleotide sequence ID" value="NZ_CP036525.1"/>
</dbReference>
<evidence type="ECO:0000259" key="2">
    <source>
        <dbReference type="PROSITE" id="PS51746"/>
    </source>
</evidence>
<dbReference type="Proteomes" id="UP000318538">
    <property type="component" value="Chromosome"/>
</dbReference>
<protein>
    <submittedName>
        <fullName evidence="3">Serine/threonine phosphatase stp</fullName>
        <ecNumber evidence="3">3.1.3.16</ecNumber>
    </submittedName>
</protein>
<feature type="domain" description="PPM-type phosphatase" evidence="2">
    <location>
        <begin position="2"/>
        <end position="249"/>
    </location>
</feature>
<dbReference type="PANTHER" id="PTHR13832:SF827">
    <property type="entry name" value="PROTEIN PHOSPHATASE 1L"/>
    <property type="match status" value="1"/>
</dbReference>
<dbReference type="Pfam" id="PF00027">
    <property type="entry name" value="cNMP_binding"/>
    <property type="match status" value="1"/>
</dbReference>
<dbReference type="OrthoDB" id="9801841at2"/>
<dbReference type="PROSITE" id="PS50042">
    <property type="entry name" value="CNMP_BINDING_3"/>
    <property type="match status" value="1"/>
</dbReference>
<dbReference type="InterPro" id="IPR015655">
    <property type="entry name" value="PP2C"/>
</dbReference>
<dbReference type="Gene3D" id="2.60.120.10">
    <property type="entry name" value="Jelly Rolls"/>
    <property type="match status" value="1"/>
</dbReference>
<organism evidence="3 4">
    <name type="scientific">Rubripirellula lacrimiformis</name>
    <dbReference type="NCBI Taxonomy" id="1930273"/>
    <lineage>
        <taxon>Bacteria</taxon>
        <taxon>Pseudomonadati</taxon>
        <taxon>Planctomycetota</taxon>
        <taxon>Planctomycetia</taxon>
        <taxon>Pirellulales</taxon>
        <taxon>Pirellulaceae</taxon>
        <taxon>Rubripirellula</taxon>
    </lineage>
</organism>
<dbReference type="SUPFAM" id="SSF81606">
    <property type="entry name" value="PP2C-like"/>
    <property type="match status" value="1"/>
</dbReference>